<keyword evidence="12" id="KW-1185">Reference proteome</keyword>
<dbReference type="EC" id="5.6.1.1" evidence="8"/>
<evidence type="ECO:0000256" key="2">
    <source>
        <dbReference type="ARBA" id="ARBA00022490"/>
    </source>
</evidence>
<feature type="compositionally biased region" description="Basic and acidic residues" evidence="9">
    <location>
        <begin position="68"/>
        <end position="77"/>
    </location>
</feature>
<dbReference type="InterPro" id="IPR003593">
    <property type="entry name" value="AAA+_ATPase"/>
</dbReference>
<dbReference type="PANTHER" id="PTHR23074">
    <property type="entry name" value="AAA DOMAIN-CONTAINING"/>
    <property type="match status" value="1"/>
</dbReference>
<comment type="catalytic activity">
    <reaction evidence="8">
        <text>n ATP + n H2O + a microtubule = n ADP + n phosphate + (n+1) alpha/beta tubulin heterodimers.</text>
        <dbReference type="EC" id="5.6.1.1"/>
    </reaction>
</comment>
<comment type="similarity">
    <text evidence="8">Belongs to the AAA ATPase family. Katanin p60 subunit A1 subfamily.</text>
</comment>
<evidence type="ECO:0000256" key="5">
    <source>
        <dbReference type="ARBA" id="ARBA00022840"/>
    </source>
</evidence>
<evidence type="ECO:0000256" key="9">
    <source>
        <dbReference type="SAM" id="MobiDB-lite"/>
    </source>
</evidence>
<dbReference type="Gene3D" id="1.20.58.80">
    <property type="entry name" value="Phosphotransferase system, lactose/cellobiose-type IIA subunit"/>
    <property type="match status" value="1"/>
</dbReference>
<dbReference type="GO" id="GO:0008017">
    <property type="term" value="F:microtubule binding"/>
    <property type="evidence" value="ECO:0007669"/>
    <property type="project" value="UniProtKB-UniRule"/>
</dbReference>
<organism evidence="11 12">
    <name type="scientific">Symbiochloris irregularis</name>
    <dbReference type="NCBI Taxonomy" id="706552"/>
    <lineage>
        <taxon>Eukaryota</taxon>
        <taxon>Viridiplantae</taxon>
        <taxon>Chlorophyta</taxon>
        <taxon>core chlorophytes</taxon>
        <taxon>Trebouxiophyceae</taxon>
        <taxon>Trebouxiales</taxon>
        <taxon>Trebouxiaceae</taxon>
        <taxon>Symbiochloris</taxon>
    </lineage>
</organism>
<dbReference type="GO" id="GO:0008568">
    <property type="term" value="F:microtubule severing ATPase activity"/>
    <property type="evidence" value="ECO:0007669"/>
    <property type="project" value="UniProtKB-EC"/>
</dbReference>
<dbReference type="GO" id="GO:0016887">
    <property type="term" value="F:ATP hydrolysis activity"/>
    <property type="evidence" value="ECO:0007669"/>
    <property type="project" value="InterPro"/>
</dbReference>
<evidence type="ECO:0000259" key="10">
    <source>
        <dbReference type="SMART" id="SM00382"/>
    </source>
</evidence>
<dbReference type="FunFam" id="3.40.50.300:FF:000159">
    <property type="entry name" value="Katanin p60 ATPase-containing subunit A1"/>
    <property type="match status" value="1"/>
</dbReference>
<dbReference type="GO" id="GO:0005524">
    <property type="term" value="F:ATP binding"/>
    <property type="evidence" value="ECO:0007669"/>
    <property type="project" value="UniProtKB-KW"/>
</dbReference>
<dbReference type="GO" id="GO:0005737">
    <property type="term" value="C:cytoplasm"/>
    <property type="evidence" value="ECO:0007669"/>
    <property type="project" value="UniProtKB-UniRule"/>
</dbReference>
<dbReference type="InterPro" id="IPR027417">
    <property type="entry name" value="P-loop_NTPase"/>
</dbReference>
<dbReference type="Proteomes" id="UP001465755">
    <property type="component" value="Unassembled WGS sequence"/>
</dbReference>
<evidence type="ECO:0000256" key="1">
    <source>
        <dbReference type="ARBA" id="ARBA00004245"/>
    </source>
</evidence>
<dbReference type="EMBL" id="JALJOQ010000134">
    <property type="protein sequence ID" value="KAK9794900.1"/>
    <property type="molecule type" value="Genomic_DNA"/>
</dbReference>
<dbReference type="Gene3D" id="1.10.8.60">
    <property type="match status" value="1"/>
</dbReference>
<name>A0AAW1NWI7_9CHLO</name>
<dbReference type="FunFam" id="1.10.8.60:FF:000025">
    <property type="entry name" value="Katanin p60 ATPase-containing subunit A1"/>
    <property type="match status" value="1"/>
</dbReference>
<evidence type="ECO:0000256" key="8">
    <source>
        <dbReference type="HAMAP-Rule" id="MF_03023"/>
    </source>
</evidence>
<dbReference type="AlphaFoldDB" id="A0AAW1NWI7"/>
<keyword evidence="7 8" id="KW-0413">Isomerase</keyword>
<keyword evidence="3 8" id="KW-0493">Microtubule</keyword>
<dbReference type="PROSITE" id="PS00674">
    <property type="entry name" value="AAA"/>
    <property type="match status" value="1"/>
</dbReference>
<evidence type="ECO:0000256" key="6">
    <source>
        <dbReference type="ARBA" id="ARBA00023212"/>
    </source>
</evidence>
<feature type="binding site" evidence="8">
    <location>
        <begin position="327"/>
        <end position="334"/>
    </location>
    <ligand>
        <name>ATP</name>
        <dbReference type="ChEBI" id="CHEBI:30616"/>
    </ligand>
</feature>
<dbReference type="GO" id="GO:0051013">
    <property type="term" value="P:microtubule severing"/>
    <property type="evidence" value="ECO:0007669"/>
    <property type="project" value="UniProtKB-UniRule"/>
</dbReference>
<reference evidence="11 12" key="1">
    <citation type="journal article" date="2024" name="Nat. Commun.">
        <title>Phylogenomics reveals the evolutionary origins of lichenization in chlorophyte algae.</title>
        <authorList>
            <person name="Puginier C."/>
            <person name="Libourel C."/>
            <person name="Otte J."/>
            <person name="Skaloud P."/>
            <person name="Haon M."/>
            <person name="Grisel S."/>
            <person name="Petersen M."/>
            <person name="Berrin J.G."/>
            <person name="Delaux P.M."/>
            <person name="Dal Grande F."/>
            <person name="Keller J."/>
        </authorList>
    </citation>
    <scope>NUCLEOTIDE SEQUENCE [LARGE SCALE GENOMIC DNA]</scope>
    <source>
        <strain evidence="11 12">SAG 2036</strain>
    </source>
</reference>
<dbReference type="SMART" id="SM00382">
    <property type="entry name" value="AAA"/>
    <property type="match status" value="1"/>
</dbReference>
<comment type="caution">
    <text evidence="11">The sequence shown here is derived from an EMBL/GenBank/DDBJ whole genome shotgun (WGS) entry which is preliminary data.</text>
</comment>
<dbReference type="PANTHER" id="PTHR23074:SF19">
    <property type="entry name" value="KATANIN P60 ATPASE-CONTAINING SUBUNIT A1"/>
    <property type="match status" value="1"/>
</dbReference>
<keyword evidence="4 8" id="KW-0547">Nucleotide-binding</keyword>
<dbReference type="Gene3D" id="3.40.50.300">
    <property type="entry name" value="P-loop containing nucleotide triphosphate hydrolases"/>
    <property type="match status" value="1"/>
</dbReference>
<comment type="function">
    <text evidence="8">Severs microtubules in an ATP-dependent manner. Microtubule severing may promote rapid reorganization of cellular microtubule arrays.</text>
</comment>
<dbReference type="Pfam" id="PF17862">
    <property type="entry name" value="AAA_lid_3"/>
    <property type="match status" value="1"/>
</dbReference>
<evidence type="ECO:0000256" key="4">
    <source>
        <dbReference type="ARBA" id="ARBA00022741"/>
    </source>
</evidence>
<dbReference type="Pfam" id="PF21126">
    <property type="entry name" value="KATNA1_MIT"/>
    <property type="match status" value="1"/>
</dbReference>
<feature type="compositionally biased region" description="Basic and acidic residues" evidence="9">
    <location>
        <begin position="229"/>
        <end position="244"/>
    </location>
</feature>
<dbReference type="HAMAP" id="MF_03023">
    <property type="entry name" value="Katanin_p60_A1"/>
    <property type="match status" value="1"/>
</dbReference>
<feature type="region of interest" description="Disordered" evidence="9">
    <location>
        <begin position="203"/>
        <end position="252"/>
    </location>
</feature>
<protein>
    <recommendedName>
        <fullName evidence="8">Katanin p60 ATPase-containing subunit A1</fullName>
        <shortName evidence="8">Katanin p60 subunit A1</shortName>
        <ecNumber evidence="8">5.6.1.1</ecNumber>
    </recommendedName>
    <alternativeName>
        <fullName evidence="8">p60 katanin</fullName>
    </alternativeName>
</protein>
<evidence type="ECO:0000256" key="3">
    <source>
        <dbReference type="ARBA" id="ARBA00022701"/>
    </source>
</evidence>
<dbReference type="GO" id="GO:0005874">
    <property type="term" value="C:microtubule"/>
    <property type="evidence" value="ECO:0007669"/>
    <property type="project" value="UniProtKB-KW"/>
</dbReference>
<dbReference type="InterPro" id="IPR003960">
    <property type="entry name" value="ATPase_AAA_CS"/>
</dbReference>
<feature type="compositionally biased region" description="Polar residues" evidence="9">
    <location>
        <begin position="147"/>
        <end position="157"/>
    </location>
</feature>
<proteinExistence type="inferred from homology"/>
<dbReference type="SUPFAM" id="SSF52540">
    <property type="entry name" value="P-loop containing nucleoside triphosphate hydrolases"/>
    <property type="match status" value="1"/>
</dbReference>
<dbReference type="InterPro" id="IPR003959">
    <property type="entry name" value="ATPase_AAA_core"/>
</dbReference>
<sequence>MTIVDEINAKVSVAREHVQRGEYASASSNFDEVLYLVDRHMTTVHEPYLHSRWQSCRTALKGEAEAAREKGAKHGDDCQPAPGLPPLRMRSRESFVDSPVAERPLPTPPRLSNGLLPVSRRGSSTGNAPDFSLHVRQPSSGRIVHTASRSSSFSEAATNHIEPQVFESPVRRRDPSPPRWSHTASDQDPEVWQASLREPWLVKAARCTSDDGDRGRRSRRTSGNGPRDTPSKVDSWRNPKDRPTPVKSGVLSGVESAVRSSYDGPDPELAEALMRDLLVRSPNVRWADIAGLEEPKRVLHENVILPLLMPDYFQGIRRPVKGVLMFGPPGTGKTMLAKAVATECSTTFFNVSAATLGSKYRGESERMVRCLFELAREHAPTTIFFDEIDSLCSTRGSQNEHEASRRVKTEMLVQIDGINGTAEGQRPQVMVMAATNCPWDIDEALRRRLEKRIYIPLPGTAERAELLRLNMQGVEVADDVDYADLAERARGYSGDDLTGVCRDAALNGMRRRIAGLAPDQIKGLSKADVQAPVRMEDFQQALQRINPSVLADEVQHQAWMAKHGAI</sequence>
<gene>
    <name evidence="8" type="primary">KATNA1</name>
    <name evidence="11" type="ORF">WJX73_000623</name>
</gene>
<feature type="region of interest" description="Disordered" evidence="9">
    <location>
        <begin position="68"/>
        <end position="191"/>
    </location>
</feature>
<dbReference type="InterPro" id="IPR028596">
    <property type="entry name" value="KATNA1"/>
</dbReference>
<feature type="domain" description="AAA+ ATPase" evidence="10">
    <location>
        <begin position="319"/>
        <end position="459"/>
    </location>
</feature>
<dbReference type="InterPro" id="IPR041569">
    <property type="entry name" value="AAA_lid_3"/>
</dbReference>
<keyword evidence="2 8" id="KW-0963">Cytoplasm</keyword>
<comment type="subcellular location">
    <subcellularLocation>
        <location evidence="1 8">Cytoplasm</location>
        <location evidence="1 8">Cytoskeleton</location>
    </subcellularLocation>
</comment>
<dbReference type="Pfam" id="PF00004">
    <property type="entry name" value="AAA"/>
    <property type="match status" value="1"/>
</dbReference>
<evidence type="ECO:0000313" key="12">
    <source>
        <dbReference type="Proteomes" id="UP001465755"/>
    </source>
</evidence>
<dbReference type="InterPro" id="IPR048611">
    <property type="entry name" value="KATNA1_MIT"/>
</dbReference>
<keyword evidence="5 8" id="KW-0067">ATP-binding</keyword>
<evidence type="ECO:0000256" key="7">
    <source>
        <dbReference type="ARBA" id="ARBA00023235"/>
    </source>
</evidence>
<keyword evidence="6 8" id="KW-0206">Cytoskeleton</keyword>
<evidence type="ECO:0000313" key="11">
    <source>
        <dbReference type="EMBL" id="KAK9794900.1"/>
    </source>
</evidence>
<dbReference type="InterPro" id="IPR050304">
    <property type="entry name" value="MT-severing_AAA_ATPase"/>
</dbReference>
<accession>A0AAW1NWI7</accession>